<organism evidence="2">
    <name type="scientific">uncultured Caudovirales phage</name>
    <dbReference type="NCBI Taxonomy" id="2100421"/>
    <lineage>
        <taxon>Viruses</taxon>
        <taxon>Duplodnaviria</taxon>
        <taxon>Heunggongvirae</taxon>
        <taxon>Uroviricota</taxon>
        <taxon>Caudoviricetes</taxon>
        <taxon>Peduoviridae</taxon>
        <taxon>Maltschvirus</taxon>
        <taxon>Maltschvirus maltsch</taxon>
    </lineage>
</organism>
<dbReference type="EMBL" id="LR798232">
    <property type="protein sequence ID" value="CAB5212425.1"/>
    <property type="molecule type" value="Genomic_DNA"/>
</dbReference>
<accession>A0A6J7WM21</accession>
<evidence type="ECO:0000256" key="1">
    <source>
        <dbReference type="SAM" id="MobiDB-lite"/>
    </source>
</evidence>
<reference evidence="2" key="1">
    <citation type="submission" date="2020-05" db="EMBL/GenBank/DDBJ databases">
        <authorList>
            <person name="Chiriac C."/>
            <person name="Salcher M."/>
            <person name="Ghai R."/>
            <person name="Kavagutti S V."/>
        </authorList>
    </citation>
    <scope>NUCLEOTIDE SEQUENCE</scope>
</reference>
<protein>
    <submittedName>
        <fullName evidence="2">Uncharacterized protein</fullName>
    </submittedName>
</protein>
<gene>
    <name evidence="2" type="ORF">UFOVP192_16</name>
</gene>
<proteinExistence type="predicted"/>
<feature type="compositionally biased region" description="Basic and acidic residues" evidence="1">
    <location>
        <begin position="80"/>
        <end position="94"/>
    </location>
</feature>
<sequence>MGTKLKVLVPAIKEKSGKVIVAPSKAWSHDELKKGEGKKAKHAKHEFELSNGRIVTRKVAAKVAEKAGEVPKSVGKKLHSHDLRKAEGIKKKKM</sequence>
<feature type="region of interest" description="Disordered" evidence="1">
    <location>
        <begin position="68"/>
        <end position="94"/>
    </location>
</feature>
<evidence type="ECO:0000313" key="2">
    <source>
        <dbReference type="EMBL" id="CAB5212425.1"/>
    </source>
</evidence>
<name>A0A6J7WM21_9CAUD</name>